<evidence type="ECO:0000256" key="7">
    <source>
        <dbReference type="ARBA" id="ARBA00022840"/>
    </source>
</evidence>
<feature type="transmembrane region" description="Helical" evidence="8">
    <location>
        <begin position="21"/>
        <end position="40"/>
    </location>
</feature>
<keyword evidence="8" id="KW-0472">Membrane</keyword>
<dbReference type="InterPro" id="IPR011495">
    <property type="entry name" value="Sig_transdc_His_kin_sub2_dim/P"/>
</dbReference>
<dbReference type="RefSeq" id="WP_014455320.1">
    <property type="nucleotide sequence ID" value="NC_017098.1"/>
</dbReference>
<evidence type="ECO:0000256" key="6">
    <source>
        <dbReference type="ARBA" id="ARBA00022777"/>
    </source>
</evidence>
<dbReference type="Proteomes" id="UP000007383">
    <property type="component" value="Chromosome"/>
</dbReference>
<dbReference type="EMBL" id="CP003282">
    <property type="protein sequence ID" value="AFG37332.1"/>
    <property type="molecule type" value="Genomic_DNA"/>
</dbReference>
<evidence type="ECO:0000256" key="5">
    <source>
        <dbReference type="ARBA" id="ARBA00022741"/>
    </source>
</evidence>
<feature type="transmembrane region" description="Helical" evidence="8">
    <location>
        <begin position="212"/>
        <end position="232"/>
    </location>
</feature>
<dbReference type="GO" id="GO:0004673">
    <property type="term" value="F:protein histidine kinase activity"/>
    <property type="evidence" value="ECO:0007669"/>
    <property type="project" value="UniProtKB-EC"/>
</dbReference>
<feature type="transmembrane region" description="Helical" evidence="8">
    <location>
        <begin position="46"/>
        <end position="65"/>
    </location>
</feature>
<dbReference type="PANTHER" id="PTHR41523">
    <property type="entry name" value="TWO-COMPONENT SYSTEM SENSOR PROTEIN"/>
    <property type="match status" value="1"/>
</dbReference>
<keyword evidence="4" id="KW-0808">Transferase</keyword>
<dbReference type="Pfam" id="PF02518">
    <property type="entry name" value="HATPase_c"/>
    <property type="match status" value="1"/>
</dbReference>
<dbReference type="InterPro" id="IPR003594">
    <property type="entry name" value="HATPase_dom"/>
</dbReference>
<evidence type="ECO:0000256" key="8">
    <source>
        <dbReference type="SAM" id="Phobius"/>
    </source>
</evidence>
<feature type="transmembrane region" description="Helical" evidence="8">
    <location>
        <begin position="169"/>
        <end position="191"/>
    </location>
</feature>
<organism evidence="10 11">
    <name type="scientific">Spirochaeta africana (strain ATCC 700263 / DSM 8902 / Z-7692)</name>
    <dbReference type="NCBI Taxonomy" id="889378"/>
    <lineage>
        <taxon>Bacteria</taxon>
        <taxon>Pseudomonadati</taxon>
        <taxon>Spirochaetota</taxon>
        <taxon>Spirochaetia</taxon>
        <taxon>Spirochaetales</taxon>
        <taxon>Spirochaetaceae</taxon>
        <taxon>Spirochaeta</taxon>
    </lineage>
</organism>
<feature type="transmembrane region" description="Helical" evidence="8">
    <location>
        <begin position="127"/>
        <end position="149"/>
    </location>
</feature>
<dbReference type="EC" id="2.7.13.3" evidence="2"/>
<evidence type="ECO:0000313" key="10">
    <source>
        <dbReference type="EMBL" id="AFG37332.1"/>
    </source>
</evidence>
<dbReference type="PROSITE" id="PS50109">
    <property type="entry name" value="HIS_KIN"/>
    <property type="match status" value="1"/>
</dbReference>
<keyword evidence="3" id="KW-0597">Phosphoprotein</keyword>
<dbReference type="KEGG" id="sfc:Spiaf_1257"/>
<protein>
    <recommendedName>
        <fullName evidence="2">histidine kinase</fullName>
        <ecNumber evidence="2">2.7.13.3</ecNumber>
    </recommendedName>
</protein>
<keyword evidence="11" id="KW-1185">Reference proteome</keyword>
<dbReference type="HOGENOM" id="CLU_556544_0_0_12"/>
<evidence type="ECO:0000313" key="11">
    <source>
        <dbReference type="Proteomes" id="UP000007383"/>
    </source>
</evidence>
<feature type="transmembrane region" description="Helical" evidence="8">
    <location>
        <begin position="247"/>
        <end position="267"/>
    </location>
</feature>
<evidence type="ECO:0000256" key="4">
    <source>
        <dbReference type="ARBA" id="ARBA00022679"/>
    </source>
</evidence>
<keyword evidence="5" id="KW-0547">Nucleotide-binding</keyword>
<dbReference type="AlphaFoldDB" id="H9UII9"/>
<reference evidence="11" key="1">
    <citation type="journal article" date="2013" name="Stand. Genomic Sci.">
        <title>Complete genome sequence of the halophilic bacterium Spirochaeta africana type strain (Z-7692(T)) from the alkaline Lake Magadi in the East African Rift.</title>
        <authorList>
            <person name="Liolos K."/>
            <person name="Abt B."/>
            <person name="Scheuner C."/>
            <person name="Teshima H."/>
            <person name="Held B."/>
            <person name="Lapidus A."/>
            <person name="Nolan M."/>
            <person name="Lucas S."/>
            <person name="Deshpande S."/>
            <person name="Cheng J.F."/>
            <person name="Tapia R."/>
            <person name="Goodwin L.A."/>
            <person name="Pitluck S."/>
            <person name="Pagani I."/>
            <person name="Ivanova N."/>
            <person name="Mavromatis K."/>
            <person name="Mikhailova N."/>
            <person name="Huntemann M."/>
            <person name="Pati A."/>
            <person name="Chen A."/>
            <person name="Palaniappan K."/>
            <person name="Land M."/>
            <person name="Rohde M."/>
            <person name="Tindall B.J."/>
            <person name="Detter J.C."/>
            <person name="Goker M."/>
            <person name="Bristow J."/>
            <person name="Eisen J.A."/>
            <person name="Markowitz V."/>
            <person name="Hugenholtz P."/>
            <person name="Woyke T."/>
            <person name="Klenk H.P."/>
            <person name="Kyrpides N.C."/>
        </authorList>
    </citation>
    <scope>NUCLEOTIDE SEQUENCE</scope>
    <source>
        <strain evidence="11">ATCC 700263 / DSM 8902 / Z-7692</strain>
    </source>
</reference>
<keyword evidence="8" id="KW-1133">Transmembrane helix</keyword>
<dbReference type="STRING" id="889378.Spiaf_1257"/>
<dbReference type="InterPro" id="IPR036890">
    <property type="entry name" value="HATPase_C_sf"/>
</dbReference>
<comment type="catalytic activity">
    <reaction evidence="1">
        <text>ATP + protein L-histidine = ADP + protein N-phospho-L-histidine.</text>
        <dbReference type="EC" id="2.7.13.3"/>
    </reaction>
</comment>
<sequence>MFGNHWPFDIPPHPGTPGRRAVLLSAVAGLLSLVLAPWSLSFSLGNTIISIPWPLLLPVLAAAAFGPRNGMVAGICGGSWFPFLLWSYNGWANLVTAAVFTFYFIGVGRLAIYRIHLKSRVVYRRMAGLLLIFIPVIAVAYLILYPYILQFNPPPWTADVRTSIATATLLNFLIKDVLNLLLLTIIAETLLRLDPLRKLTGARRIEPMRRNLQLLGWALVIGIAFWGLFVLLDASLIRSPTLYRRPYIPLALLLVLACSVVVARVLMSFSEKMLITNAALRGSERQLQVAVHEKEVLIRELYHRTKNNMQTIISIISLKTSDSSNEEVLRLFRDIENQISAMSLVHTQLYQSNSLTHIDLESYLQNLFSLIAESFEREHSLRLDLRCNAISLPLTSAIPCGLILNELITNTCKYAFPRHQSGCITIEVERSADNQLRLLYGDNGVGMPSHDTPPAGIGLSTVYALAEGQLGGKITILDRPGVWYHIIWPG</sequence>
<evidence type="ECO:0000256" key="1">
    <source>
        <dbReference type="ARBA" id="ARBA00000085"/>
    </source>
</evidence>
<dbReference type="Gene3D" id="3.30.450.20">
    <property type="entry name" value="PAS domain"/>
    <property type="match status" value="1"/>
</dbReference>
<evidence type="ECO:0000256" key="3">
    <source>
        <dbReference type="ARBA" id="ARBA00022553"/>
    </source>
</evidence>
<keyword evidence="6 10" id="KW-0418">Kinase</keyword>
<keyword evidence="7" id="KW-0067">ATP-binding</keyword>
<evidence type="ECO:0000259" key="9">
    <source>
        <dbReference type="PROSITE" id="PS50109"/>
    </source>
</evidence>
<feature type="domain" description="Histidine kinase" evidence="9">
    <location>
        <begin position="300"/>
        <end position="490"/>
    </location>
</feature>
<gene>
    <name evidence="10" type="ordered locus">Spiaf_1257</name>
</gene>
<name>H9UII9_SPIAZ</name>
<dbReference type="SUPFAM" id="SSF55874">
    <property type="entry name" value="ATPase domain of HSP90 chaperone/DNA topoisomerase II/histidine kinase"/>
    <property type="match status" value="1"/>
</dbReference>
<proteinExistence type="predicted"/>
<accession>H9UII9</accession>
<keyword evidence="8" id="KW-0812">Transmembrane</keyword>
<dbReference type="InterPro" id="IPR005467">
    <property type="entry name" value="His_kinase_dom"/>
</dbReference>
<dbReference type="PATRIC" id="fig|889378.3.peg.1261"/>
<dbReference type="GO" id="GO:0005524">
    <property type="term" value="F:ATP binding"/>
    <property type="evidence" value="ECO:0007669"/>
    <property type="project" value="UniProtKB-KW"/>
</dbReference>
<dbReference type="eggNOG" id="COG3920">
    <property type="taxonomic scope" value="Bacteria"/>
</dbReference>
<dbReference type="PANTHER" id="PTHR41523:SF8">
    <property type="entry name" value="ETHYLENE RESPONSE SENSOR PROTEIN"/>
    <property type="match status" value="1"/>
</dbReference>
<feature type="transmembrane region" description="Helical" evidence="8">
    <location>
        <begin position="94"/>
        <end position="115"/>
    </location>
</feature>
<dbReference type="Gene3D" id="3.30.565.10">
    <property type="entry name" value="Histidine kinase-like ATPase, C-terminal domain"/>
    <property type="match status" value="1"/>
</dbReference>
<dbReference type="Pfam" id="PF07568">
    <property type="entry name" value="HisKA_2"/>
    <property type="match status" value="1"/>
</dbReference>
<dbReference type="OrthoDB" id="9767435at2"/>
<evidence type="ECO:0000256" key="2">
    <source>
        <dbReference type="ARBA" id="ARBA00012438"/>
    </source>
</evidence>